<dbReference type="HAMAP" id="MF_01488">
    <property type="entry name" value="RecD2"/>
    <property type="match status" value="1"/>
</dbReference>
<dbReference type="GO" id="GO:0043139">
    <property type="term" value="F:5'-3' DNA helicase activity"/>
    <property type="evidence" value="ECO:0007669"/>
    <property type="project" value="UniProtKB-UniRule"/>
</dbReference>
<evidence type="ECO:0000259" key="4">
    <source>
        <dbReference type="Pfam" id="PF13538"/>
    </source>
</evidence>
<accession>A0A7C7D9Z4</accession>
<comment type="caution">
    <text evidence="8">The sequence shown here is derived from an EMBL/GenBank/DDBJ whole genome shotgun (WGS) entry which is preliminary data.</text>
</comment>
<dbReference type="InterPro" id="IPR029493">
    <property type="entry name" value="RecD2-like_HHH"/>
</dbReference>
<keyword evidence="1 3" id="KW-0547">Nucleotide-binding</keyword>
<dbReference type="Pfam" id="PF13245">
    <property type="entry name" value="AAA_19"/>
    <property type="match status" value="1"/>
</dbReference>
<feature type="binding site" evidence="3">
    <location>
        <begin position="370"/>
        <end position="374"/>
    </location>
    <ligand>
        <name>ATP</name>
        <dbReference type="ChEBI" id="CHEBI:30616"/>
    </ligand>
</feature>
<dbReference type="NCBIfam" id="TIGR01448">
    <property type="entry name" value="recD_rel"/>
    <property type="match status" value="1"/>
</dbReference>
<dbReference type="GO" id="GO:0005524">
    <property type="term" value="F:ATP binding"/>
    <property type="evidence" value="ECO:0007669"/>
    <property type="project" value="UniProtKB-UniRule"/>
</dbReference>
<comment type="catalytic activity">
    <reaction evidence="3">
        <text>ATP + H2O = ADP + phosphate + H(+)</text>
        <dbReference type="Rhea" id="RHEA:13065"/>
        <dbReference type="ChEBI" id="CHEBI:15377"/>
        <dbReference type="ChEBI" id="CHEBI:15378"/>
        <dbReference type="ChEBI" id="CHEBI:30616"/>
        <dbReference type="ChEBI" id="CHEBI:43474"/>
        <dbReference type="ChEBI" id="CHEBI:456216"/>
        <dbReference type="EC" id="5.6.2.3"/>
    </reaction>
</comment>
<evidence type="ECO:0000256" key="3">
    <source>
        <dbReference type="HAMAP-Rule" id="MF_01488"/>
    </source>
</evidence>
<name>A0A7C7D9Z4_9FIRM</name>
<evidence type="ECO:0000259" key="5">
    <source>
        <dbReference type="Pfam" id="PF14490"/>
    </source>
</evidence>
<evidence type="ECO:0000256" key="1">
    <source>
        <dbReference type="ARBA" id="ARBA00022741"/>
    </source>
</evidence>
<organism evidence="8 9">
    <name type="scientific">Desulfitobacterium dehalogenans</name>
    <dbReference type="NCBI Taxonomy" id="36854"/>
    <lineage>
        <taxon>Bacteria</taxon>
        <taxon>Bacillati</taxon>
        <taxon>Bacillota</taxon>
        <taxon>Clostridia</taxon>
        <taxon>Eubacteriales</taxon>
        <taxon>Desulfitobacteriaceae</taxon>
        <taxon>Desulfitobacterium</taxon>
    </lineage>
</organism>
<dbReference type="SUPFAM" id="SSF52540">
    <property type="entry name" value="P-loop containing nucleoside triphosphate hydrolases"/>
    <property type="match status" value="2"/>
</dbReference>
<dbReference type="CDD" id="cd17933">
    <property type="entry name" value="DEXSc_RecD-like"/>
    <property type="match status" value="1"/>
</dbReference>
<dbReference type="InterPro" id="IPR055446">
    <property type="entry name" value="RecD2_N_OB"/>
</dbReference>
<dbReference type="Gene3D" id="2.30.30.940">
    <property type="match status" value="1"/>
</dbReference>
<feature type="domain" description="ATP-dependent RecD2 DNA helicase OB-fold" evidence="7">
    <location>
        <begin position="21"/>
        <end position="96"/>
    </location>
</feature>
<dbReference type="Proteomes" id="UP000553059">
    <property type="component" value="Unassembled WGS sequence"/>
</dbReference>
<keyword evidence="3" id="KW-0378">Hydrolase</keyword>
<dbReference type="CDD" id="cd18809">
    <property type="entry name" value="SF1_C_RecD"/>
    <property type="match status" value="1"/>
</dbReference>
<dbReference type="Gene3D" id="3.40.50.300">
    <property type="entry name" value="P-loop containing nucleotide triphosphate hydrolases"/>
    <property type="match status" value="2"/>
</dbReference>
<dbReference type="GO" id="GO:0016787">
    <property type="term" value="F:hydrolase activity"/>
    <property type="evidence" value="ECO:0007669"/>
    <property type="project" value="UniProtKB-KW"/>
</dbReference>
<evidence type="ECO:0000259" key="6">
    <source>
        <dbReference type="Pfam" id="PF18335"/>
    </source>
</evidence>
<dbReference type="EC" id="5.6.2.3" evidence="3"/>
<reference evidence="8 9" key="1">
    <citation type="journal article" date="2020" name="Biotechnol. Biofuels">
        <title>New insights from the biogas microbiome by comprehensive genome-resolved metagenomics of nearly 1600 species originating from multiple anaerobic digesters.</title>
        <authorList>
            <person name="Campanaro S."/>
            <person name="Treu L."/>
            <person name="Rodriguez-R L.M."/>
            <person name="Kovalovszki A."/>
            <person name="Ziels R.M."/>
            <person name="Maus I."/>
            <person name="Zhu X."/>
            <person name="Kougias P.G."/>
            <person name="Basile A."/>
            <person name="Luo G."/>
            <person name="Schluter A."/>
            <person name="Konstantinidis K.T."/>
            <person name="Angelidaki I."/>
        </authorList>
    </citation>
    <scope>NUCLEOTIDE SEQUENCE [LARGE SCALE GENOMIC DNA]</scope>
    <source>
        <strain evidence="8">AS05jafATM_4</strain>
    </source>
</reference>
<keyword evidence="3 8" id="KW-0347">Helicase</keyword>
<dbReference type="InterPro" id="IPR006345">
    <property type="entry name" value="RecD2"/>
</dbReference>
<dbReference type="AlphaFoldDB" id="A0A7C7D9Z4"/>
<sequence length="749" mass="82535">MATATAARMKKGKETVQPVTTLAGKITSVRFHNPQNGYSVISIEPKDMIETGMVSCSAVGNLAAVRVGDEYEFAGEWKEHPQYGRQFAFCKADVVLPKEKTGAATYLSTLAYGVGFAKAKRIVDALGEDALNRIIEEPAVLDQFHFLSPQQRGEIQEGLLKNTRLAELAALICKEGVGIGTATRIFNTYGQSSVTIVKENPYVLADEVYGIGFKVADRIGMGLNISPDSPYRVESAYLYALREAGNDGHVYLTPKDTIVALDKLLGKQSMVGVENIKEAYAELEQRGLVCREGDAIYLASMLDEEKQLARDIVRLAQMDGKYLSTDTEAKLEEVTEAMQAEFGVIYAPEQKEAIKKSFYKSLSVVTGGPGTGKTTVIKGIIEAYRKIAKNNLIMLAAPTGRAAKRMTEATGYDACTTHRLLRFNPMHGGFEHNADNQLPAGLLIVDEYSMSDLHLAKCLFEAVPSDMLMVIVGDVDQLPSVGPGKVLEDIIESRQVVTTRLKFNYRQASGSRIALEASRVVEFGECRLYQDEKDWKTILEDEPEKAVTRIKAEVRVALAQGLGIMDFQVLAPMKKGLVGVDNLNEVIREIVNPPDALKPEKKTGKDKFFRLGDKIIVIRNNYKLGVFNGDIGVIQGIDSSSIAVNFEGEVVTFSSDDINDLTLAYASTIHKSQGSEFPLVIMIIMRSHYIMLQKNLFYTGFTRAKQRLVMVCQESAVKRCLDNAEKKERHTLLKDRIIAYAGAKPSQSA</sequence>
<feature type="domain" description="ATP-dependent RecD2 DNA helicase-like helix-hairpin-helix" evidence="5">
    <location>
        <begin position="164"/>
        <end position="251"/>
    </location>
</feature>
<dbReference type="InterPro" id="IPR027417">
    <property type="entry name" value="P-loop_NTPase"/>
</dbReference>
<keyword evidence="3" id="KW-0413">Isomerase</keyword>
<dbReference type="GO" id="GO:0009338">
    <property type="term" value="C:exodeoxyribonuclease V complex"/>
    <property type="evidence" value="ECO:0007669"/>
    <property type="project" value="TreeGrafter"/>
</dbReference>
<protein>
    <recommendedName>
        <fullName evidence="3">ATP-dependent RecD2 DNA helicase</fullName>
        <ecNumber evidence="3">5.6.2.3</ecNumber>
    </recommendedName>
    <alternativeName>
        <fullName evidence="3">DNA 5'-3' helicase subunit RecD2</fullName>
    </alternativeName>
</protein>
<evidence type="ECO:0000256" key="2">
    <source>
        <dbReference type="ARBA" id="ARBA00022840"/>
    </source>
</evidence>
<dbReference type="GO" id="GO:0003677">
    <property type="term" value="F:DNA binding"/>
    <property type="evidence" value="ECO:0007669"/>
    <property type="project" value="UniProtKB-UniRule"/>
</dbReference>
<feature type="domain" description="UvrD-like helicase C-terminal" evidence="4">
    <location>
        <begin position="663"/>
        <end position="711"/>
    </location>
</feature>
<comment type="similarity">
    <text evidence="3">Belongs to the RecD family. RecD2 subfamily.</text>
</comment>
<evidence type="ECO:0000259" key="7">
    <source>
        <dbReference type="Pfam" id="PF23139"/>
    </source>
</evidence>
<dbReference type="EMBL" id="DUTF01000241">
    <property type="protein sequence ID" value="HHY27197.1"/>
    <property type="molecule type" value="Genomic_DNA"/>
</dbReference>
<dbReference type="PANTHER" id="PTHR43788:SF6">
    <property type="entry name" value="DNA HELICASE B"/>
    <property type="match status" value="1"/>
</dbReference>
<proteinExistence type="inferred from homology"/>
<dbReference type="Pfam" id="PF13538">
    <property type="entry name" value="UvrD_C_2"/>
    <property type="match status" value="1"/>
</dbReference>
<evidence type="ECO:0000313" key="8">
    <source>
        <dbReference type="EMBL" id="HHY27197.1"/>
    </source>
</evidence>
<dbReference type="GO" id="GO:0017116">
    <property type="term" value="F:single-stranded DNA helicase activity"/>
    <property type="evidence" value="ECO:0007669"/>
    <property type="project" value="TreeGrafter"/>
</dbReference>
<feature type="domain" description="ATP-dependent RecD2 DNA helicase SH3" evidence="6">
    <location>
        <begin position="583"/>
        <end position="646"/>
    </location>
</feature>
<dbReference type="InterPro" id="IPR041451">
    <property type="entry name" value="RecD2_SH13"/>
</dbReference>
<comment type="function">
    <text evidence="3">DNA-dependent ATPase and ATP-dependent 5'-3' DNA helicase. Has no activity on blunt DNA or DNA with 3'-overhangs, requires at least 10 bases of 5'-ssDNA for helicase activity.</text>
</comment>
<dbReference type="Gene3D" id="1.10.10.2220">
    <property type="match status" value="1"/>
</dbReference>
<keyword evidence="3" id="KW-0238">DNA-binding</keyword>
<dbReference type="InterPro" id="IPR027785">
    <property type="entry name" value="UvrD-like_helicase_C"/>
</dbReference>
<dbReference type="InterPro" id="IPR050534">
    <property type="entry name" value="Coronavir_polyprotein_1ab"/>
</dbReference>
<dbReference type="Pfam" id="PF23139">
    <property type="entry name" value="OB_YrrC"/>
    <property type="match status" value="1"/>
</dbReference>
<dbReference type="Pfam" id="PF18335">
    <property type="entry name" value="SH3_13"/>
    <property type="match status" value="1"/>
</dbReference>
<dbReference type="GO" id="GO:0006310">
    <property type="term" value="P:DNA recombination"/>
    <property type="evidence" value="ECO:0007669"/>
    <property type="project" value="InterPro"/>
</dbReference>
<gene>
    <name evidence="3" type="primary">recD2</name>
    <name evidence="8" type="ORF">GX523_10740</name>
</gene>
<keyword evidence="2 3" id="KW-0067">ATP-binding</keyword>
<dbReference type="PANTHER" id="PTHR43788">
    <property type="entry name" value="DNA2/NAM7 HELICASE FAMILY MEMBER"/>
    <property type="match status" value="1"/>
</dbReference>
<dbReference type="Pfam" id="PF14490">
    <property type="entry name" value="HHH_RecD2"/>
    <property type="match status" value="1"/>
</dbReference>
<evidence type="ECO:0000313" key="9">
    <source>
        <dbReference type="Proteomes" id="UP000553059"/>
    </source>
</evidence>